<dbReference type="KEGG" id="cvn:111127581"/>
<feature type="transmembrane region" description="Helical" evidence="5">
    <location>
        <begin position="20"/>
        <end position="40"/>
    </location>
</feature>
<dbReference type="PANTHER" id="PTHR24064">
    <property type="entry name" value="SOLUTE CARRIER FAMILY 22 MEMBER"/>
    <property type="match status" value="1"/>
</dbReference>
<evidence type="ECO:0000259" key="6">
    <source>
        <dbReference type="PROSITE" id="PS50850"/>
    </source>
</evidence>
<keyword evidence="4 5" id="KW-0472">Membrane</keyword>
<feature type="transmembrane region" description="Helical" evidence="5">
    <location>
        <begin position="427"/>
        <end position="450"/>
    </location>
</feature>
<feature type="domain" description="Major facilitator superfamily (MFS) profile" evidence="6">
    <location>
        <begin position="97"/>
        <end position="520"/>
    </location>
</feature>
<proteinExistence type="predicted"/>
<evidence type="ECO:0000256" key="2">
    <source>
        <dbReference type="ARBA" id="ARBA00022692"/>
    </source>
</evidence>
<dbReference type="Pfam" id="PF00083">
    <property type="entry name" value="Sugar_tr"/>
    <property type="match status" value="1"/>
</dbReference>
<dbReference type="Gene3D" id="1.20.1250.20">
    <property type="entry name" value="MFS general substrate transporter like domains"/>
    <property type="match status" value="1"/>
</dbReference>
<dbReference type="SUPFAM" id="SSF103473">
    <property type="entry name" value="MFS general substrate transporter"/>
    <property type="match status" value="1"/>
</dbReference>
<dbReference type="GO" id="GO:0016020">
    <property type="term" value="C:membrane"/>
    <property type="evidence" value="ECO:0007669"/>
    <property type="project" value="UniProtKB-SubCell"/>
</dbReference>
<feature type="transmembrane region" description="Helical" evidence="5">
    <location>
        <begin position="200"/>
        <end position="221"/>
    </location>
</feature>
<dbReference type="AlphaFoldDB" id="A0A8B8DLQ1"/>
<feature type="transmembrane region" description="Helical" evidence="5">
    <location>
        <begin position="338"/>
        <end position="357"/>
    </location>
</feature>
<evidence type="ECO:0000313" key="8">
    <source>
        <dbReference type="RefSeq" id="XP_022328514.1"/>
    </source>
</evidence>
<evidence type="ECO:0000256" key="1">
    <source>
        <dbReference type="ARBA" id="ARBA00004141"/>
    </source>
</evidence>
<accession>A0A8B8DLQ1</accession>
<gene>
    <name evidence="8" type="primary">LOC111127581</name>
</gene>
<dbReference type="InterPro" id="IPR036259">
    <property type="entry name" value="MFS_trans_sf"/>
</dbReference>
<keyword evidence="2 5" id="KW-0812">Transmembrane</keyword>
<keyword evidence="7" id="KW-1185">Reference proteome</keyword>
<feature type="transmembrane region" description="Helical" evidence="5">
    <location>
        <begin position="462"/>
        <end position="483"/>
    </location>
</feature>
<feature type="transmembrane region" description="Helical" evidence="5">
    <location>
        <begin position="399"/>
        <end position="421"/>
    </location>
</feature>
<dbReference type="Proteomes" id="UP000694844">
    <property type="component" value="Chromosome 3"/>
</dbReference>
<evidence type="ECO:0000256" key="4">
    <source>
        <dbReference type="ARBA" id="ARBA00023136"/>
    </source>
</evidence>
<feature type="transmembrane region" description="Helical" evidence="5">
    <location>
        <begin position="369"/>
        <end position="392"/>
    </location>
</feature>
<dbReference type="OrthoDB" id="3936150at2759"/>
<organism evidence="7 8">
    <name type="scientific">Crassostrea virginica</name>
    <name type="common">Eastern oyster</name>
    <dbReference type="NCBI Taxonomy" id="6565"/>
    <lineage>
        <taxon>Eukaryota</taxon>
        <taxon>Metazoa</taxon>
        <taxon>Spiralia</taxon>
        <taxon>Lophotrochozoa</taxon>
        <taxon>Mollusca</taxon>
        <taxon>Bivalvia</taxon>
        <taxon>Autobranchia</taxon>
        <taxon>Pteriomorphia</taxon>
        <taxon>Ostreida</taxon>
        <taxon>Ostreoidea</taxon>
        <taxon>Ostreidae</taxon>
        <taxon>Crassostrea</taxon>
    </lineage>
</organism>
<evidence type="ECO:0000313" key="7">
    <source>
        <dbReference type="Proteomes" id="UP000694844"/>
    </source>
</evidence>
<name>A0A8B8DLQ1_CRAVI</name>
<evidence type="ECO:0000256" key="5">
    <source>
        <dbReference type="SAM" id="Phobius"/>
    </source>
</evidence>
<protein>
    <submittedName>
        <fullName evidence="8">Organic cation transporter protein-like isoform X1</fullName>
    </submittedName>
</protein>
<feature type="transmembrane region" description="Helical" evidence="5">
    <location>
        <begin position="495"/>
        <end position="515"/>
    </location>
</feature>
<dbReference type="GO" id="GO:0022857">
    <property type="term" value="F:transmembrane transporter activity"/>
    <property type="evidence" value="ECO:0007669"/>
    <property type="project" value="InterPro"/>
</dbReference>
<feature type="transmembrane region" description="Helical" evidence="5">
    <location>
        <begin position="233"/>
        <end position="253"/>
    </location>
</feature>
<comment type="subcellular location">
    <subcellularLocation>
        <location evidence="1">Membrane</location>
        <topology evidence="1">Multi-pass membrane protein</topology>
    </subcellularLocation>
</comment>
<keyword evidence="3 5" id="KW-1133">Transmembrane helix</keyword>
<evidence type="ECO:0000256" key="3">
    <source>
        <dbReference type="ARBA" id="ARBA00022989"/>
    </source>
</evidence>
<dbReference type="PROSITE" id="PS50850">
    <property type="entry name" value="MFS"/>
    <property type="match status" value="1"/>
</dbReference>
<dbReference type="RefSeq" id="XP_022328514.1">
    <property type="nucleotide sequence ID" value="XM_022472806.1"/>
</dbReference>
<sequence>MKFDDILKDVGEFGKYQKAVYFLLCLPSFATGLFMMHLVFVMETPNYRCRIAEYPEDSYGIQNAEHQRFIDMSIPRESDGSYEKCSFYSYTNRTYLMYNSSALKENFTMGDNATLQRCSEWVYEKSVFQETYTSKHNLVCDDAILVSHSRMIFYLGVLVGDIIFGWSSDRIGRKTTMYVGLLLLIAAAFGVSWAPEIISFTILEFIIGGTNHGSFLCTNVLGQEMVGPSKRRYTGTIQHMFFSIGLVYQTIVYYFSRDWQVSCIVLAASCLMFIPFWWLIPESPRWLISQGRNEEANVILQKMAKVNGTKLSPDVVKNLTIKEQKTGSFKDLLKSRTMCIRAAILCFNWMAVCLMYYGVTFNAGNIGDFYLNFFLMGIVEFPGILATIFLIDRIGRKKLHLLCMMLGGVACLCTIFTVTFARETLRPLTITLAVIGKMASSAAFVCVYIFTVELFPTVIRNVALGGGSCFARVGSMIAPYFVTLGMTIGGSIGEALPLVIFGATSVVAGLMCLYLPETLNQRLPETIEDGINFGRTSNKKTLVVEKNGIDETQRNLVADALENDDL</sequence>
<feature type="transmembrane region" description="Helical" evidence="5">
    <location>
        <begin position="259"/>
        <end position="280"/>
    </location>
</feature>
<dbReference type="InterPro" id="IPR020846">
    <property type="entry name" value="MFS_dom"/>
</dbReference>
<dbReference type="CDD" id="cd17317">
    <property type="entry name" value="MFS_SLC22"/>
    <property type="match status" value="1"/>
</dbReference>
<reference evidence="8" key="1">
    <citation type="submission" date="2025-08" db="UniProtKB">
        <authorList>
            <consortium name="RefSeq"/>
        </authorList>
    </citation>
    <scope>IDENTIFICATION</scope>
    <source>
        <tissue evidence="8">Whole sample</tissue>
    </source>
</reference>
<dbReference type="InterPro" id="IPR005828">
    <property type="entry name" value="MFS_sugar_transport-like"/>
</dbReference>
<dbReference type="GeneID" id="111127581"/>
<feature type="transmembrane region" description="Helical" evidence="5">
    <location>
        <begin position="175"/>
        <end position="194"/>
    </location>
</feature>